<proteinExistence type="predicted"/>
<reference evidence="3 4" key="1">
    <citation type="submission" date="2018-08" db="EMBL/GenBank/DDBJ databases">
        <title>A genome reference for cultivated species of the human gut microbiota.</title>
        <authorList>
            <person name="Zou Y."/>
            <person name="Xue W."/>
            <person name="Luo G."/>
        </authorList>
    </citation>
    <scope>NUCLEOTIDE SEQUENCE [LARGE SCALE GENOMIC DNA]</scope>
    <source>
        <strain evidence="3 4">OM06-4</strain>
    </source>
</reference>
<dbReference type="Proteomes" id="UP000261032">
    <property type="component" value="Unassembled WGS sequence"/>
</dbReference>
<organism evidence="3 4">
    <name type="scientific">Thomasclavelia ramosa</name>
    <dbReference type="NCBI Taxonomy" id="1547"/>
    <lineage>
        <taxon>Bacteria</taxon>
        <taxon>Bacillati</taxon>
        <taxon>Bacillota</taxon>
        <taxon>Erysipelotrichia</taxon>
        <taxon>Erysipelotrichales</taxon>
        <taxon>Coprobacillaceae</taxon>
        <taxon>Thomasclavelia</taxon>
    </lineage>
</organism>
<dbReference type="GO" id="GO:0005694">
    <property type="term" value="C:chromosome"/>
    <property type="evidence" value="ECO:0007669"/>
    <property type="project" value="TreeGrafter"/>
</dbReference>
<feature type="compositionally biased region" description="Basic and acidic residues" evidence="1">
    <location>
        <begin position="270"/>
        <end position="279"/>
    </location>
</feature>
<evidence type="ECO:0000259" key="2">
    <source>
        <dbReference type="SMART" id="SM00470"/>
    </source>
</evidence>
<feature type="domain" description="ParB-like N-terminal" evidence="2">
    <location>
        <begin position="26"/>
        <end position="117"/>
    </location>
</feature>
<protein>
    <recommendedName>
        <fullName evidence="2">ParB-like N-terminal domain-containing protein</fullName>
    </recommendedName>
</protein>
<feature type="region of interest" description="Disordered" evidence="1">
    <location>
        <begin position="230"/>
        <end position="279"/>
    </location>
</feature>
<evidence type="ECO:0000313" key="3">
    <source>
        <dbReference type="EMBL" id="RGD87120.1"/>
    </source>
</evidence>
<dbReference type="InterPro" id="IPR003115">
    <property type="entry name" value="ParB_N"/>
</dbReference>
<gene>
    <name evidence="3" type="ORF">DXB93_00105</name>
</gene>
<dbReference type="Pfam" id="PF02195">
    <property type="entry name" value="ParB_N"/>
    <property type="match status" value="1"/>
</dbReference>
<dbReference type="RefSeq" id="WP_117580124.1">
    <property type="nucleotide sequence ID" value="NZ_QUSL01000001.1"/>
</dbReference>
<dbReference type="Gene3D" id="3.90.1530.30">
    <property type="match status" value="1"/>
</dbReference>
<dbReference type="GO" id="GO:0007059">
    <property type="term" value="P:chromosome segregation"/>
    <property type="evidence" value="ECO:0007669"/>
    <property type="project" value="TreeGrafter"/>
</dbReference>
<dbReference type="SUPFAM" id="SSF109709">
    <property type="entry name" value="KorB DNA-binding domain-like"/>
    <property type="match status" value="1"/>
</dbReference>
<dbReference type="SMART" id="SM00470">
    <property type="entry name" value="ParB"/>
    <property type="match status" value="1"/>
</dbReference>
<feature type="compositionally biased region" description="Acidic residues" evidence="1">
    <location>
        <begin position="230"/>
        <end position="269"/>
    </location>
</feature>
<dbReference type="PANTHER" id="PTHR33375">
    <property type="entry name" value="CHROMOSOME-PARTITIONING PROTEIN PARB-RELATED"/>
    <property type="match status" value="1"/>
</dbReference>
<comment type="caution">
    <text evidence="3">The sequence shown here is derived from an EMBL/GenBank/DDBJ whole genome shotgun (WGS) entry which is preliminary data.</text>
</comment>
<accession>A0A3E3EGU3</accession>
<sequence length="332" mass="38101">MASSILGAFEGVKTKKKNKDDIQYIYYKDIRCAPKNRDTGDIEELAEDIAEDGLDHNLVLRKIDDEDHKYEIVAGHRRYLAICHNINKGDSTYEYIPAKVKSYDDVDAVRRLHLNNINGKPYTPGEMLTAIEDLKEVYRIKKERGEKMPGRVQELIARDTGLGKTQVGNYEKIINNAVEPVKELVKNDEITLNEALEISEMDDENQMKFVEDNAGDISLTTIKDYKETLSLEEDTLGESENEDYEEHGEDDINCDDFDDTDDDDDDIDEPYSKPEKTDKSVTHYSVSELVIEIQTNLYLLKNKINGVEWKKEQIMLEEMIKLMTELKESAGV</sequence>
<dbReference type="SUPFAM" id="SSF110849">
    <property type="entry name" value="ParB/Sulfiredoxin"/>
    <property type="match status" value="1"/>
</dbReference>
<dbReference type="PANTHER" id="PTHR33375:SF1">
    <property type="entry name" value="CHROMOSOME-PARTITIONING PROTEIN PARB-RELATED"/>
    <property type="match status" value="1"/>
</dbReference>
<evidence type="ECO:0000256" key="1">
    <source>
        <dbReference type="SAM" id="MobiDB-lite"/>
    </source>
</evidence>
<dbReference type="AlphaFoldDB" id="A0A3E3EGU3"/>
<dbReference type="EMBL" id="QUSL01000001">
    <property type="protein sequence ID" value="RGD87120.1"/>
    <property type="molecule type" value="Genomic_DNA"/>
</dbReference>
<name>A0A3E3EGU3_9FIRM</name>
<dbReference type="Gene3D" id="1.10.10.2830">
    <property type="match status" value="1"/>
</dbReference>
<dbReference type="InterPro" id="IPR036086">
    <property type="entry name" value="ParB/Sulfiredoxin_sf"/>
</dbReference>
<evidence type="ECO:0000313" key="4">
    <source>
        <dbReference type="Proteomes" id="UP000261032"/>
    </source>
</evidence>
<dbReference type="InterPro" id="IPR050336">
    <property type="entry name" value="Chromosome_partition/occlusion"/>
</dbReference>